<evidence type="ECO:0000256" key="1">
    <source>
        <dbReference type="SAM" id="MobiDB-lite"/>
    </source>
</evidence>
<dbReference type="EMBL" id="BTSX01000003">
    <property type="protein sequence ID" value="GMS91534.1"/>
    <property type="molecule type" value="Genomic_DNA"/>
</dbReference>
<dbReference type="AlphaFoldDB" id="A0AAV5T894"/>
<feature type="region of interest" description="Disordered" evidence="1">
    <location>
        <begin position="313"/>
        <end position="333"/>
    </location>
</feature>
<reference evidence="2" key="1">
    <citation type="submission" date="2023-10" db="EMBL/GenBank/DDBJ databases">
        <title>Genome assembly of Pristionchus species.</title>
        <authorList>
            <person name="Yoshida K."/>
            <person name="Sommer R.J."/>
        </authorList>
    </citation>
    <scope>NUCLEOTIDE SEQUENCE</scope>
    <source>
        <strain evidence="2">RS0144</strain>
    </source>
</reference>
<evidence type="ECO:0000313" key="2">
    <source>
        <dbReference type="EMBL" id="GMS91534.1"/>
    </source>
</evidence>
<sequence length="573" mass="63569">MARLPKAARPENENGAKKVKTKDQRSEKPQLRYKVTEADREGSQMTLEEMIADERTITNGERINIVVEYACLGQDPKPEKYIGRPRYIKPSRHGRTRLAKRSARRDDIPPPEEKMLVYDEEVALRLYGEKHTSLRRPGAVVEEPSPSKDVPMEEDENAKEHSRDSGCPVSPADKPREDADKKEEGGSSRGSVEKESRKRRSPDLLNDEPHAISGMSHFIVKGNTPLTVIRKLLELKRQIPEELRLELVDASGKQILDENSTVARLANDRKWTRNGPLRILYTITRCLETEDAPVLDVQEPCTMQQQPGQLVPAATPAEAAAARSPSTPSPQQLAHMQHMQHLQQQQQLHQQQMLQQQPFPNNQMVMIRAEDGSQLMVPYSTVMMHQQHLQQDHEGLLKMSAPHGGVPPSHPHPHHFVTTPTPPTFGGGASTMPHPGQLQQQMTSSIFPPGHVIVEHGNGSHLVAANMSVESVISNPASVKKRQRMAPKRTRDRDELMARRGIEKGATIAGKGAKMGLPFNIGSLPGISSIRMPPGCDPSMLRDPRNMAELPIEAITDDGKTHATTLAGLPALA</sequence>
<feature type="region of interest" description="Disordered" evidence="1">
    <location>
        <begin position="1"/>
        <end position="31"/>
    </location>
</feature>
<feature type="compositionally biased region" description="Basic and acidic residues" evidence="1">
    <location>
        <begin position="173"/>
        <end position="196"/>
    </location>
</feature>
<gene>
    <name evidence="2" type="ORF">PENTCL1PPCAC_13709</name>
</gene>
<feature type="compositionally biased region" description="Basic residues" evidence="1">
    <location>
        <begin position="86"/>
        <end position="103"/>
    </location>
</feature>
<feature type="region of interest" description="Disordered" evidence="1">
    <location>
        <begin position="81"/>
        <end position="112"/>
    </location>
</feature>
<dbReference type="Gene3D" id="3.10.20.90">
    <property type="entry name" value="Phosphatidylinositol 3-kinase Catalytic Subunit, Chain A, domain 1"/>
    <property type="match status" value="1"/>
</dbReference>
<evidence type="ECO:0000313" key="3">
    <source>
        <dbReference type="Proteomes" id="UP001432027"/>
    </source>
</evidence>
<protein>
    <submittedName>
        <fullName evidence="2">Uncharacterized protein</fullName>
    </submittedName>
</protein>
<name>A0AAV5T894_9BILA</name>
<proteinExistence type="predicted"/>
<feature type="region of interest" description="Disordered" evidence="1">
    <location>
        <begin position="131"/>
        <end position="210"/>
    </location>
</feature>
<feature type="compositionally biased region" description="Basic and acidic residues" evidence="1">
    <location>
        <begin position="8"/>
        <end position="31"/>
    </location>
</feature>
<keyword evidence="3" id="KW-1185">Reference proteome</keyword>
<feature type="non-terminal residue" evidence="2">
    <location>
        <position position="573"/>
    </location>
</feature>
<comment type="caution">
    <text evidence="2">The sequence shown here is derived from an EMBL/GenBank/DDBJ whole genome shotgun (WGS) entry which is preliminary data.</text>
</comment>
<dbReference type="Proteomes" id="UP001432027">
    <property type="component" value="Unassembled WGS sequence"/>
</dbReference>
<accession>A0AAV5T894</accession>
<organism evidence="2 3">
    <name type="scientific">Pristionchus entomophagus</name>
    <dbReference type="NCBI Taxonomy" id="358040"/>
    <lineage>
        <taxon>Eukaryota</taxon>
        <taxon>Metazoa</taxon>
        <taxon>Ecdysozoa</taxon>
        <taxon>Nematoda</taxon>
        <taxon>Chromadorea</taxon>
        <taxon>Rhabditida</taxon>
        <taxon>Rhabditina</taxon>
        <taxon>Diplogasteromorpha</taxon>
        <taxon>Diplogasteroidea</taxon>
        <taxon>Neodiplogasteridae</taxon>
        <taxon>Pristionchus</taxon>
    </lineage>
</organism>